<dbReference type="Proteomes" id="UP000053831">
    <property type="component" value="Unassembled WGS sequence"/>
</dbReference>
<feature type="compositionally biased region" description="Low complexity" evidence="1">
    <location>
        <begin position="394"/>
        <end position="409"/>
    </location>
</feature>
<feature type="region of interest" description="Disordered" evidence="1">
    <location>
        <begin position="322"/>
        <end position="355"/>
    </location>
</feature>
<comment type="caution">
    <text evidence="2">The sequence shown here is derived from an EMBL/GenBank/DDBJ whole genome shotgun (WGS) entry which is preliminary data.</text>
</comment>
<feature type="region of interest" description="Disordered" evidence="1">
    <location>
        <begin position="260"/>
        <end position="280"/>
    </location>
</feature>
<evidence type="ECO:0000313" key="3">
    <source>
        <dbReference type="Proteomes" id="UP000053831"/>
    </source>
</evidence>
<sequence>MVLLMWESNIWDWYPGHISSSRDAGGDWMKGRFEFVAIGGQKFTVPFELLKRLPKWGVLNTENAPAEGLVVPNEDPKIFAILLECVYSPSGFNGTETRLNMVKLVLAMAMASRWGMFEETTKLDHSLRRYIVRRVLYRQPFKPDFSGVLDWNYFRYRSEEIYRTWNMCQKHESLRMIISIPRLVALYATVVPHEMWPALTPDFSVGFTQLIDAFASEHEVPSETSFVERWFQFFKEADCVDYPWFDQSTSMFTFRRAQGPGGHALNEHEERDTGSDSVMTNSGGVPYFGLSGLNTEQFHQVAQHFFQDAQQHVHDDPEYVQPVSQAAHPDADPGQQAPQADASAPEQDPTPLDVLDPDEWRARQEIMDAQAIGEARFALYLRRLEERDAREAAGEAAGQSTDQQTQQTDGPVQPAENAYRALLDNFLTGYILSGRVFD</sequence>
<accession>A0A0M9VW88</accession>
<reference evidence="2 3" key="1">
    <citation type="submission" date="2015-07" db="EMBL/GenBank/DDBJ databases">
        <title>The genome of the fungus Escovopsis weberi, a specialized disease agent of ant agriculture.</title>
        <authorList>
            <person name="de Man T.J."/>
            <person name="Stajich J.E."/>
            <person name="Kubicek C.P."/>
            <person name="Chenthamara K."/>
            <person name="Atanasova L."/>
            <person name="Druzhinina I.S."/>
            <person name="Birnbaum S."/>
            <person name="Barribeau S.M."/>
            <person name="Teiling C."/>
            <person name="Suen G."/>
            <person name="Currie C."/>
            <person name="Gerardo N.M."/>
        </authorList>
    </citation>
    <scope>NUCLEOTIDE SEQUENCE [LARGE SCALE GENOMIC DNA]</scope>
</reference>
<dbReference type="OrthoDB" id="5082783at2759"/>
<gene>
    <name evidence="2" type="ORF">ESCO_002014</name>
</gene>
<feature type="compositionally biased region" description="Low complexity" evidence="1">
    <location>
        <begin position="325"/>
        <end position="349"/>
    </location>
</feature>
<feature type="compositionally biased region" description="Basic and acidic residues" evidence="1">
    <location>
        <begin position="265"/>
        <end position="274"/>
    </location>
</feature>
<feature type="region of interest" description="Disordered" evidence="1">
    <location>
        <begin position="390"/>
        <end position="412"/>
    </location>
</feature>
<dbReference type="EMBL" id="LGSR01000006">
    <property type="protein sequence ID" value="KOS21799.1"/>
    <property type="molecule type" value="Genomic_DNA"/>
</dbReference>
<evidence type="ECO:0000313" key="2">
    <source>
        <dbReference type="EMBL" id="KOS21799.1"/>
    </source>
</evidence>
<protein>
    <recommendedName>
        <fullName evidence="4">BTB domain-containing protein</fullName>
    </recommendedName>
</protein>
<proteinExistence type="predicted"/>
<keyword evidence="3" id="KW-1185">Reference proteome</keyword>
<evidence type="ECO:0008006" key="4">
    <source>
        <dbReference type="Google" id="ProtNLM"/>
    </source>
</evidence>
<evidence type="ECO:0000256" key="1">
    <source>
        <dbReference type="SAM" id="MobiDB-lite"/>
    </source>
</evidence>
<dbReference type="AlphaFoldDB" id="A0A0M9VW88"/>
<organism evidence="2 3">
    <name type="scientific">Escovopsis weberi</name>
    <dbReference type="NCBI Taxonomy" id="150374"/>
    <lineage>
        <taxon>Eukaryota</taxon>
        <taxon>Fungi</taxon>
        <taxon>Dikarya</taxon>
        <taxon>Ascomycota</taxon>
        <taxon>Pezizomycotina</taxon>
        <taxon>Sordariomycetes</taxon>
        <taxon>Hypocreomycetidae</taxon>
        <taxon>Hypocreales</taxon>
        <taxon>Hypocreaceae</taxon>
        <taxon>Escovopsis</taxon>
    </lineage>
</organism>
<name>A0A0M9VW88_ESCWE</name>